<evidence type="ECO:0000256" key="7">
    <source>
        <dbReference type="ARBA" id="ARBA00023136"/>
    </source>
</evidence>
<dbReference type="InterPro" id="IPR027417">
    <property type="entry name" value="P-loop_NTPase"/>
</dbReference>
<dbReference type="Proteomes" id="UP001652623">
    <property type="component" value="Chromosome 9"/>
</dbReference>
<evidence type="ECO:0000256" key="10">
    <source>
        <dbReference type="ARBA" id="ARBA00048778"/>
    </source>
</evidence>
<feature type="domain" description="AAA+ ATPase" evidence="12">
    <location>
        <begin position="371"/>
        <end position="486"/>
    </location>
</feature>
<comment type="similarity">
    <text evidence="2">Belongs to the AAA ATPase family.</text>
</comment>
<evidence type="ECO:0000256" key="5">
    <source>
        <dbReference type="ARBA" id="ARBA00022801"/>
    </source>
</evidence>
<organism evidence="13 14">
    <name type="scientific">Ziziphus jujuba</name>
    <name type="common">Chinese jujube</name>
    <name type="synonym">Ziziphus sativa</name>
    <dbReference type="NCBI Taxonomy" id="326968"/>
    <lineage>
        <taxon>Eukaryota</taxon>
        <taxon>Viridiplantae</taxon>
        <taxon>Streptophyta</taxon>
        <taxon>Embryophyta</taxon>
        <taxon>Tracheophyta</taxon>
        <taxon>Spermatophyta</taxon>
        <taxon>Magnoliopsida</taxon>
        <taxon>eudicotyledons</taxon>
        <taxon>Gunneridae</taxon>
        <taxon>Pentapetalae</taxon>
        <taxon>rosids</taxon>
        <taxon>fabids</taxon>
        <taxon>Rosales</taxon>
        <taxon>Rhamnaceae</taxon>
        <taxon>Paliureae</taxon>
        <taxon>Ziziphus</taxon>
    </lineage>
</organism>
<dbReference type="InterPro" id="IPR047533">
    <property type="entry name" value="RecA-like_PEX6_r2"/>
</dbReference>
<dbReference type="RefSeq" id="XP_060676250.1">
    <property type="nucleotide sequence ID" value="XM_060820267.1"/>
</dbReference>
<dbReference type="Gene3D" id="3.40.50.300">
    <property type="entry name" value="P-loop containing nucleotide triphosphate hydrolases"/>
    <property type="match status" value="2"/>
</dbReference>
<evidence type="ECO:0000256" key="3">
    <source>
        <dbReference type="ARBA" id="ARBA00022593"/>
    </source>
</evidence>
<comment type="subcellular location">
    <subcellularLocation>
        <location evidence="1">Membrane</location>
    </subcellularLocation>
</comment>
<keyword evidence="13" id="KW-1185">Reference proteome</keyword>
<protein>
    <recommendedName>
        <fullName evidence="8">Peroxisomal ATPase PEX6</fullName>
    </recommendedName>
    <alternativeName>
        <fullName evidence="9">Peroxin-6</fullName>
    </alternativeName>
</protein>
<keyword evidence="4" id="KW-0547">Nucleotide-binding</keyword>
<keyword evidence="3" id="KW-0962">Peroxisome biogenesis</keyword>
<evidence type="ECO:0000256" key="1">
    <source>
        <dbReference type="ARBA" id="ARBA00004370"/>
    </source>
</evidence>
<name>A0ABM4AHP2_ZIZJJ</name>
<proteinExistence type="inferred from homology"/>
<dbReference type="InterPro" id="IPR003960">
    <property type="entry name" value="ATPase_AAA_CS"/>
</dbReference>
<keyword evidence="5" id="KW-0378">Hydrolase</keyword>
<evidence type="ECO:0000256" key="8">
    <source>
        <dbReference type="ARBA" id="ARBA00034811"/>
    </source>
</evidence>
<dbReference type="Pfam" id="PF00004">
    <property type="entry name" value="AAA"/>
    <property type="match status" value="2"/>
</dbReference>
<dbReference type="InterPro" id="IPR050168">
    <property type="entry name" value="AAA_ATPase_domain"/>
</dbReference>
<feature type="region of interest" description="Disordered" evidence="11">
    <location>
        <begin position="540"/>
        <end position="562"/>
    </location>
</feature>
<dbReference type="PROSITE" id="PS00674">
    <property type="entry name" value="AAA"/>
    <property type="match status" value="1"/>
</dbReference>
<dbReference type="InterPro" id="IPR003959">
    <property type="entry name" value="ATPase_AAA_core"/>
</dbReference>
<evidence type="ECO:0000256" key="11">
    <source>
        <dbReference type="SAM" id="MobiDB-lite"/>
    </source>
</evidence>
<evidence type="ECO:0000313" key="13">
    <source>
        <dbReference type="Proteomes" id="UP001652623"/>
    </source>
</evidence>
<dbReference type="SUPFAM" id="SSF52540">
    <property type="entry name" value="P-loop containing nucleoside triphosphate hydrolases"/>
    <property type="match status" value="2"/>
</dbReference>
<keyword evidence="7" id="KW-0472">Membrane</keyword>
<dbReference type="PANTHER" id="PTHR23077:SF9">
    <property type="entry name" value="PEROXISOMAL ATPASE PEX6"/>
    <property type="match status" value="1"/>
</dbReference>
<dbReference type="PANTHER" id="PTHR23077">
    <property type="entry name" value="AAA-FAMILY ATPASE"/>
    <property type="match status" value="1"/>
</dbReference>
<dbReference type="CDD" id="cd19527">
    <property type="entry name" value="RecA-like_PEX6_r2"/>
    <property type="match status" value="1"/>
</dbReference>
<dbReference type="InterPro" id="IPR003593">
    <property type="entry name" value="AAA+_ATPase"/>
</dbReference>
<evidence type="ECO:0000256" key="4">
    <source>
        <dbReference type="ARBA" id="ARBA00022741"/>
    </source>
</evidence>
<gene>
    <name evidence="14" type="primary">LOC107426385</name>
</gene>
<dbReference type="GeneID" id="107426385"/>
<keyword evidence="6" id="KW-0067">ATP-binding</keyword>
<dbReference type="Gene3D" id="1.10.8.60">
    <property type="match status" value="1"/>
</dbReference>
<evidence type="ECO:0000256" key="6">
    <source>
        <dbReference type="ARBA" id="ARBA00022840"/>
    </source>
</evidence>
<sequence length="908" mass="99126">MVGRRKPLLLASTKTLINSVLSSSEVVVDRQPISTNVLHLPAGILRLSEDITDISDHPRLASLDNSALVAVSTSVLKRLSITSGSSVLVKNAETGIQRIARAVVLDPPETYEGSNNRLSQCCQSHSSTVMLILPSCTFPESDQKSLDREVAYISPMLAFNLDLHMSCLKSLVHRGEEALASYFKEKVDDGICGKGTESSAIGLQLEPLGLLPRYASHLRISFVKIPECGTLESLKGRSPVEDEDRQELIDLALQKYFEVDRYLARGDVFSVCINWNCYSSICIPCSRSIQDRSDGIIYFKVVAMEPSDEPVLRVNRTQTALVLGGSVPSALPPDLLMTRPKGFAPLQSETVNILASILTPALCPSALSSKFRVSVLLFGLAGCGKRTVVRYVARRLGLHVVEYSCHSLMSSSDRKTSVTLAQAFNTAQRYSPTILLLRHFHVFRKLMSHEGSPSDQIGITSEVASVIREFTEPTSEDGDIYYEGKSNGDFIDSEDFIKDMVGQTSGFMPRDIQALIADAGASLLHSGNFPIGSVESGDLNPSLRFQPERGSKSSEVAPQASGKEILTKALERSKKRNASALGTPKVPNVKWEDVGGLEDVKKSILDTVQLPLLHKDLFSSGLRKRSGVLLYGPPGTGKTLLAKAVATECSLNFLSVKGPELINMYIGESEKNVRDIFQKARSARPCVIFFDELDSLAPARGASGDSGGVMDRVVSQMLAEIDGLNDSTQDLFIIGASNRPDLIDPALLRPGRLDKLLYVGVNSDATYRERVLKALTRKFKLHKDVSLYSIAKKCPPNFTGADMYALCADAWFNAAKRKVSSSESDSSCIDNQADTVVIEYDDFVKYMGEIPEDEPITCHHTRSKGFRVPNRMGMRDARVPKSRADSGVLGSSHPGSCPRFVRAFGGCR</sequence>
<feature type="domain" description="AAA+ ATPase" evidence="12">
    <location>
        <begin position="624"/>
        <end position="764"/>
    </location>
</feature>
<accession>A0ABM4AHP2</accession>
<evidence type="ECO:0000256" key="9">
    <source>
        <dbReference type="ARBA" id="ARBA00034920"/>
    </source>
</evidence>
<evidence type="ECO:0000259" key="12">
    <source>
        <dbReference type="SMART" id="SM00382"/>
    </source>
</evidence>
<reference evidence="14" key="1">
    <citation type="submission" date="2025-08" db="UniProtKB">
        <authorList>
            <consortium name="RefSeq"/>
        </authorList>
    </citation>
    <scope>IDENTIFICATION</scope>
    <source>
        <tissue evidence="14">Seedling</tissue>
    </source>
</reference>
<dbReference type="SMART" id="SM00382">
    <property type="entry name" value="AAA"/>
    <property type="match status" value="2"/>
</dbReference>
<comment type="catalytic activity">
    <reaction evidence="10">
        <text>ATP + H2O = ADP + phosphate + H(+)</text>
        <dbReference type="Rhea" id="RHEA:13065"/>
        <dbReference type="ChEBI" id="CHEBI:15377"/>
        <dbReference type="ChEBI" id="CHEBI:15378"/>
        <dbReference type="ChEBI" id="CHEBI:30616"/>
        <dbReference type="ChEBI" id="CHEBI:43474"/>
        <dbReference type="ChEBI" id="CHEBI:456216"/>
    </reaction>
    <physiologicalReaction direction="left-to-right" evidence="10">
        <dbReference type="Rhea" id="RHEA:13066"/>
    </physiologicalReaction>
</comment>
<evidence type="ECO:0000313" key="14">
    <source>
        <dbReference type="RefSeq" id="XP_060676250.1"/>
    </source>
</evidence>
<evidence type="ECO:0000256" key="2">
    <source>
        <dbReference type="ARBA" id="ARBA00006914"/>
    </source>
</evidence>